<evidence type="ECO:0000313" key="2">
    <source>
        <dbReference type="Proteomes" id="UP000004703"/>
    </source>
</evidence>
<dbReference type="EMBL" id="ACCU02000002">
    <property type="protein sequence ID" value="EEE45591.1"/>
    <property type="molecule type" value="Genomic_DNA"/>
</dbReference>
<name>A0A5E8H181_ROSAD</name>
<gene>
    <name evidence="1" type="ORF">SADFL11_2880</name>
</gene>
<dbReference type="AlphaFoldDB" id="A0A5E8H181"/>
<dbReference type="Proteomes" id="UP000004703">
    <property type="component" value="Chromosome"/>
</dbReference>
<protein>
    <submittedName>
        <fullName evidence="1">Uncharacterized protein</fullName>
    </submittedName>
</protein>
<reference evidence="1 2" key="2">
    <citation type="submission" date="2013-04" db="EMBL/GenBank/DDBJ databases">
        <authorList>
            <person name="Fiebig A."/>
            <person name="Pradella S."/>
            <person name="Wagner-Doebler I."/>
        </authorList>
    </citation>
    <scope>NUCLEOTIDE SEQUENCE [LARGE SCALE GENOMIC DNA]</scope>
    <source>
        <strain evidence="2">DSM 17067 / NCIMB 14079 / DFL-11</strain>
    </source>
</reference>
<organism evidence="1 2">
    <name type="scientific">Roseibium alexandrii (strain DSM 17067 / NCIMB 14079 / DFL-11)</name>
    <name type="common">Labrenzia alexandrii</name>
    <dbReference type="NCBI Taxonomy" id="244592"/>
    <lineage>
        <taxon>Bacteria</taxon>
        <taxon>Pseudomonadati</taxon>
        <taxon>Pseudomonadota</taxon>
        <taxon>Alphaproteobacteria</taxon>
        <taxon>Hyphomicrobiales</taxon>
        <taxon>Stappiaceae</taxon>
        <taxon>Roseibium</taxon>
    </lineage>
</organism>
<reference evidence="1 2" key="1">
    <citation type="submission" date="2008-01" db="EMBL/GenBank/DDBJ databases">
        <authorList>
            <person name="Wagner-Dobler I."/>
            <person name="Ferriera S."/>
            <person name="Johnson J."/>
            <person name="Kravitz S."/>
            <person name="Beeson K."/>
            <person name="Sutton G."/>
            <person name="Rogers Y.-H."/>
            <person name="Friedman R."/>
            <person name="Frazier M."/>
            <person name="Venter J.C."/>
        </authorList>
    </citation>
    <scope>NUCLEOTIDE SEQUENCE [LARGE SCALE GENOMIC DNA]</scope>
    <source>
        <strain evidence="2">DSM 17067 / NCIMB 14079 / DFL-11</strain>
    </source>
</reference>
<accession>A0A5E8H181</accession>
<sequence length="38" mass="4166">MVTARFYAARPRIQARKAPTTPSEVIPDLIGDPIVSRA</sequence>
<comment type="caution">
    <text evidence="1">The sequence shown here is derived from an EMBL/GenBank/DDBJ whole genome shotgun (WGS) entry which is preliminary data.</text>
</comment>
<proteinExistence type="predicted"/>
<evidence type="ECO:0000313" key="1">
    <source>
        <dbReference type="EMBL" id="EEE45591.1"/>
    </source>
</evidence>